<feature type="domain" description="Mammalian cell entry C-terminal" evidence="3">
    <location>
        <begin position="120"/>
        <end position="325"/>
    </location>
</feature>
<comment type="caution">
    <text evidence="4">The sequence shown here is derived from an EMBL/GenBank/DDBJ whole genome shotgun (WGS) entry which is preliminary data.</text>
</comment>
<sequence>MLDKKTRSDGLKLLIFIVVTSLATGVLVVLIGNFTFGAKRTYKAEFADATGVTKGDDVRIAGVKVGSVKSIAVYHRTKALVTFSVLDDATVTRSSTATIRYRNLVGQRYISLTQGIGDTSRLPDEAMIPLDRTQPALDLTVLLNGFKPLFAALSPSDINKLSYEVIQVFQGEGGNIEGLLADTASLTQTLASKDKVIGELIDNLNAVLSTVAKRDNELSSLIVRLRQFVGGLKDDRQAILGSLDSISDLTDSTAGLLTEARPPLANDVTQLKRVTANLNQGAPELDRALQVLPIKLTKIGRTAIYGSFFNFYLCQLNGTIQIPSQLSALLNTLPLNGTLDGNDIKLSVFNNTAARCSLNP</sequence>
<evidence type="ECO:0000259" key="3">
    <source>
        <dbReference type="Pfam" id="PF11887"/>
    </source>
</evidence>
<evidence type="ECO:0000259" key="2">
    <source>
        <dbReference type="Pfam" id="PF02470"/>
    </source>
</evidence>
<dbReference type="GO" id="GO:0051701">
    <property type="term" value="P:biological process involved in interaction with host"/>
    <property type="evidence" value="ECO:0007669"/>
    <property type="project" value="TreeGrafter"/>
</dbReference>
<dbReference type="InterPro" id="IPR003399">
    <property type="entry name" value="Mce/MlaD"/>
</dbReference>
<keyword evidence="1" id="KW-1133">Transmembrane helix</keyword>
<feature type="transmembrane region" description="Helical" evidence="1">
    <location>
        <begin position="12"/>
        <end position="36"/>
    </location>
</feature>
<dbReference type="InterPro" id="IPR052336">
    <property type="entry name" value="MlaD_Phospholipid_Transporter"/>
</dbReference>
<dbReference type="EMBL" id="RDBE01000001">
    <property type="protein sequence ID" value="RLV51221.1"/>
    <property type="molecule type" value="Genomic_DNA"/>
</dbReference>
<dbReference type="InterPro" id="IPR024516">
    <property type="entry name" value="Mce_C"/>
</dbReference>
<organism evidence="4 5">
    <name type="scientific">Nocardioides mangrovicus</name>
    <dbReference type="NCBI Taxonomy" id="2478913"/>
    <lineage>
        <taxon>Bacteria</taxon>
        <taxon>Bacillati</taxon>
        <taxon>Actinomycetota</taxon>
        <taxon>Actinomycetes</taxon>
        <taxon>Propionibacteriales</taxon>
        <taxon>Nocardioidaceae</taxon>
        <taxon>Nocardioides</taxon>
    </lineage>
</organism>
<dbReference type="Pfam" id="PF11887">
    <property type="entry name" value="Mce4_CUP1"/>
    <property type="match status" value="1"/>
</dbReference>
<evidence type="ECO:0000256" key="1">
    <source>
        <dbReference type="SAM" id="Phobius"/>
    </source>
</evidence>
<reference evidence="4 5" key="1">
    <citation type="submission" date="2018-10" db="EMBL/GenBank/DDBJ databases">
        <title>Marmoricola sp. 4Q3S-7 whole genome shotgun sequence.</title>
        <authorList>
            <person name="Li F."/>
        </authorList>
    </citation>
    <scope>NUCLEOTIDE SEQUENCE [LARGE SCALE GENOMIC DNA]</scope>
    <source>
        <strain evidence="4 5">4Q3S-7</strain>
    </source>
</reference>
<dbReference type="Proteomes" id="UP000281708">
    <property type="component" value="Unassembled WGS sequence"/>
</dbReference>
<keyword evidence="5" id="KW-1185">Reference proteome</keyword>
<dbReference type="NCBIfam" id="TIGR00996">
    <property type="entry name" value="Mtu_fam_mce"/>
    <property type="match status" value="1"/>
</dbReference>
<dbReference type="PANTHER" id="PTHR33371">
    <property type="entry name" value="INTERMEMBRANE PHOSPHOLIPID TRANSPORT SYSTEM BINDING PROTEIN MLAD-RELATED"/>
    <property type="match status" value="1"/>
</dbReference>
<gene>
    <name evidence="4" type="ORF">D9V37_01095</name>
</gene>
<keyword evidence="1" id="KW-0472">Membrane</keyword>
<dbReference type="GO" id="GO:0005576">
    <property type="term" value="C:extracellular region"/>
    <property type="evidence" value="ECO:0007669"/>
    <property type="project" value="TreeGrafter"/>
</dbReference>
<dbReference type="AlphaFoldDB" id="A0A3L8P7N6"/>
<name>A0A3L8P7N6_9ACTN</name>
<keyword evidence="1" id="KW-0812">Transmembrane</keyword>
<proteinExistence type="predicted"/>
<protein>
    <submittedName>
        <fullName evidence="4">MCE family protein</fullName>
    </submittedName>
</protein>
<dbReference type="InterPro" id="IPR005693">
    <property type="entry name" value="Mce"/>
</dbReference>
<feature type="domain" description="Mce/MlaD" evidence="2">
    <location>
        <begin position="39"/>
        <end position="115"/>
    </location>
</feature>
<dbReference type="OrthoDB" id="338143at2"/>
<accession>A0A3L8P7N6</accession>
<evidence type="ECO:0000313" key="4">
    <source>
        <dbReference type="EMBL" id="RLV51221.1"/>
    </source>
</evidence>
<dbReference type="Pfam" id="PF02470">
    <property type="entry name" value="MlaD"/>
    <property type="match status" value="1"/>
</dbReference>
<dbReference type="PANTHER" id="PTHR33371:SF17">
    <property type="entry name" value="MCE-FAMILY PROTEIN MCE1B"/>
    <property type="match status" value="1"/>
</dbReference>
<evidence type="ECO:0000313" key="5">
    <source>
        <dbReference type="Proteomes" id="UP000281708"/>
    </source>
</evidence>